<sequence>MIKELEQLIDLDHEGELSSLKPASDSDVVTIAALYPGISKRYLEFIREVGTGSTTRGFNIYEPEPARLIEQHSSFQIYQSDFHRKLFGRRPDGDVIPADAITIADTGASWRYCLCPSFGEAVFCLDMAGPTFETVSESFLSFVADTVLLNGLK</sequence>
<comment type="caution">
    <text evidence="1">The sequence shown here is derived from an EMBL/GenBank/DDBJ whole genome shotgun (WGS) entry which is preliminary data.</text>
</comment>
<gene>
    <name evidence="1" type="ORF">AU381_14885</name>
</gene>
<evidence type="ECO:0000313" key="2">
    <source>
        <dbReference type="Proteomes" id="UP000094025"/>
    </source>
</evidence>
<dbReference type="SUPFAM" id="SSF160631">
    <property type="entry name" value="SMI1/KNR4-like"/>
    <property type="match status" value="1"/>
</dbReference>
<dbReference type="EMBL" id="LPUX01000050">
    <property type="protein sequence ID" value="OAP42478.1"/>
    <property type="molecule type" value="Genomic_DNA"/>
</dbReference>
<dbReference type="AlphaFoldDB" id="A0A178Y4J7"/>
<reference evidence="1 2" key="1">
    <citation type="journal article" date="2016" name="Int. J. Syst. Evol. Microbiol.">
        <title>Ensifer glycinis sp. nov., an novel rhizobial species associated with Glycine spp.</title>
        <authorList>
            <person name="Yan H."/>
            <person name="Yan J."/>
            <person name="Sui X.H."/>
            <person name="Wang E.T."/>
            <person name="Chen W.X."/>
            <person name="Zhang X.X."/>
            <person name="Chen W.F."/>
        </authorList>
    </citation>
    <scope>NUCLEOTIDE SEQUENCE [LARGE SCALE GENOMIC DNA]</scope>
    <source>
        <strain evidence="1 2">CCBAU 23380</strain>
    </source>
</reference>
<protein>
    <recommendedName>
        <fullName evidence="3">Knr4/Smi1-like domain-containing protein</fullName>
    </recommendedName>
</protein>
<dbReference type="InterPro" id="IPR037883">
    <property type="entry name" value="Knr4/Smi1-like_sf"/>
</dbReference>
<organism evidence="1 2">
    <name type="scientific">Sinorhizobium glycinis</name>
    <dbReference type="NCBI Taxonomy" id="1472378"/>
    <lineage>
        <taxon>Bacteria</taxon>
        <taxon>Pseudomonadati</taxon>
        <taxon>Pseudomonadota</taxon>
        <taxon>Alphaproteobacteria</taxon>
        <taxon>Hyphomicrobiales</taxon>
        <taxon>Rhizobiaceae</taxon>
        <taxon>Sinorhizobium/Ensifer group</taxon>
        <taxon>Sinorhizobium</taxon>
    </lineage>
</organism>
<evidence type="ECO:0008006" key="3">
    <source>
        <dbReference type="Google" id="ProtNLM"/>
    </source>
</evidence>
<dbReference type="RefSeq" id="WP_064240320.1">
    <property type="nucleotide sequence ID" value="NZ_LPUX01000050.1"/>
</dbReference>
<proteinExistence type="predicted"/>
<dbReference type="OrthoDB" id="8372065at2"/>
<accession>A0A178Y4J7</accession>
<name>A0A178Y4J7_9HYPH</name>
<evidence type="ECO:0000313" key="1">
    <source>
        <dbReference type="EMBL" id="OAP42478.1"/>
    </source>
</evidence>
<keyword evidence="2" id="KW-1185">Reference proteome</keyword>
<dbReference type="Proteomes" id="UP000094025">
    <property type="component" value="Unassembled WGS sequence"/>
</dbReference>